<sequence length="135" mass="15106">MVSFLIHSYSNYVSPLSFSPAKSLYYSSHRRNRFCVLLTGEIDSPFLSLASPSLHHSHSHLHCSVTLTRMSFHHSDSQISDRKASSPCVFSVHLLRVISLVLRVSSPRFCAIGPSKTCVTLSVQNVRSHITKHLT</sequence>
<comment type="caution">
    <text evidence="1">The sequence shown here is derived from an EMBL/GenBank/DDBJ whole genome shotgun (WGS) entry which is preliminary data.</text>
</comment>
<name>A0AAN9I0S0_CROPI</name>
<organism evidence="1 2">
    <name type="scientific">Crotalaria pallida</name>
    <name type="common">Smooth rattlebox</name>
    <name type="synonym">Crotalaria striata</name>
    <dbReference type="NCBI Taxonomy" id="3830"/>
    <lineage>
        <taxon>Eukaryota</taxon>
        <taxon>Viridiplantae</taxon>
        <taxon>Streptophyta</taxon>
        <taxon>Embryophyta</taxon>
        <taxon>Tracheophyta</taxon>
        <taxon>Spermatophyta</taxon>
        <taxon>Magnoliopsida</taxon>
        <taxon>eudicotyledons</taxon>
        <taxon>Gunneridae</taxon>
        <taxon>Pentapetalae</taxon>
        <taxon>rosids</taxon>
        <taxon>fabids</taxon>
        <taxon>Fabales</taxon>
        <taxon>Fabaceae</taxon>
        <taxon>Papilionoideae</taxon>
        <taxon>50 kb inversion clade</taxon>
        <taxon>genistoids sensu lato</taxon>
        <taxon>core genistoids</taxon>
        <taxon>Crotalarieae</taxon>
        <taxon>Crotalaria</taxon>
    </lineage>
</organism>
<proteinExistence type="predicted"/>
<reference evidence="1 2" key="1">
    <citation type="submission" date="2024-01" db="EMBL/GenBank/DDBJ databases">
        <title>The genomes of 5 underutilized Papilionoideae crops provide insights into root nodulation and disease resistanc.</title>
        <authorList>
            <person name="Yuan L."/>
        </authorList>
    </citation>
    <scope>NUCLEOTIDE SEQUENCE [LARGE SCALE GENOMIC DNA]</scope>
    <source>
        <strain evidence="1">ZHUSHIDOU_FW_LH</strain>
        <tissue evidence="1">Leaf</tissue>
    </source>
</reference>
<dbReference type="Proteomes" id="UP001372338">
    <property type="component" value="Unassembled WGS sequence"/>
</dbReference>
<evidence type="ECO:0000313" key="1">
    <source>
        <dbReference type="EMBL" id="KAK7256391.1"/>
    </source>
</evidence>
<gene>
    <name evidence="1" type="ORF">RIF29_29834</name>
</gene>
<accession>A0AAN9I0S0</accession>
<evidence type="ECO:0000313" key="2">
    <source>
        <dbReference type="Proteomes" id="UP001372338"/>
    </source>
</evidence>
<dbReference type="EMBL" id="JAYWIO010000006">
    <property type="protein sequence ID" value="KAK7256391.1"/>
    <property type="molecule type" value="Genomic_DNA"/>
</dbReference>
<protein>
    <submittedName>
        <fullName evidence="1">Uncharacterized protein</fullName>
    </submittedName>
</protein>
<dbReference type="AlphaFoldDB" id="A0AAN9I0S0"/>
<keyword evidence="2" id="KW-1185">Reference proteome</keyword>